<dbReference type="Proteomes" id="UP001190700">
    <property type="component" value="Unassembled WGS sequence"/>
</dbReference>
<evidence type="ECO:0000256" key="4">
    <source>
        <dbReference type="SAM" id="MobiDB-lite"/>
    </source>
</evidence>
<keyword evidence="1" id="KW-1002">Plastid outer membrane</keyword>
<keyword evidence="7" id="KW-1185">Reference proteome</keyword>
<keyword evidence="1" id="KW-0934">Plastid</keyword>
<dbReference type="AlphaFoldDB" id="A0AAE0LDC5"/>
<organism evidence="6 7">
    <name type="scientific">Cymbomonas tetramitiformis</name>
    <dbReference type="NCBI Taxonomy" id="36881"/>
    <lineage>
        <taxon>Eukaryota</taxon>
        <taxon>Viridiplantae</taxon>
        <taxon>Chlorophyta</taxon>
        <taxon>Pyramimonadophyceae</taxon>
        <taxon>Pyramimonadales</taxon>
        <taxon>Pyramimonadaceae</taxon>
        <taxon>Cymbomonas</taxon>
    </lineage>
</organism>
<dbReference type="EMBL" id="LGRX02004331">
    <property type="protein sequence ID" value="KAK3280609.1"/>
    <property type="molecule type" value="Genomic_DNA"/>
</dbReference>
<evidence type="ECO:0000256" key="2">
    <source>
        <dbReference type="ARBA" id="ARBA00023136"/>
    </source>
</evidence>
<comment type="subcellular location">
    <subcellularLocation>
        <location evidence="3">Plastid</location>
        <location evidence="3">Chloroplast outer membrane</location>
    </subcellularLocation>
</comment>
<feature type="region of interest" description="Disordered" evidence="4">
    <location>
        <begin position="1"/>
        <end position="26"/>
    </location>
</feature>
<protein>
    <submittedName>
        <fullName evidence="6">Outer envelope protein 80, chloroplastic</fullName>
    </submittedName>
</protein>
<keyword evidence="2" id="KW-0472">Membrane</keyword>
<dbReference type="GO" id="GO:0009707">
    <property type="term" value="C:chloroplast outer membrane"/>
    <property type="evidence" value="ECO:0007669"/>
    <property type="project" value="UniProtKB-SubCell"/>
</dbReference>
<feature type="domain" description="Bacterial surface antigen (D15)" evidence="5">
    <location>
        <begin position="17"/>
        <end position="122"/>
    </location>
</feature>
<evidence type="ECO:0000256" key="3">
    <source>
        <dbReference type="ARBA" id="ARBA00024013"/>
    </source>
</evidence>
<reference evidence="6 7" key="1">
    <citation type="journal article" date="2015" name="Genome Biol. Evol.">
        <title>Comparative Genomics of a Bacterivorous Green Alga Reveals Evolutionary Causalities and Consequences of Phago-Mixotrophic Mode of Nutrition.</title>
        <authorList>
            <person name="Burns J.A."/>
            <person name="Paasch A."/>
            <person name="Narechania A."/>
            <person name="Kim E."/>
        </authorList>
    </citation>
    <scope>NUCLEOTIDE SEQUENCE [LARGE SCALE GENOMIC DNA]</scope>
    <source>
        <strain evidence="6 7">PLY_AMNH</strain>
    </source>
</reference>
<comment type="caution">
    <text evidence="6">The sequence shown here is derived from an EMBL/GenBank/DDBJ whole genome shotgun (WGS) entry which is preliminary data.</text>
</comment>
<dbReference type="Pfam" id="PF01103">
    <property type="entry name" value="Omp85"/>
    <property type="match status" value="1"/>
</dbReference>
<gene>
    <name evidence="6" type="ORF">CYMTET_11557</name>
</gene>
<evidence type="ECO:0000313" key="7">
    <source>
        <dbReference type="Proteomes" id="UP001190700"/>
    </source>
</evidence>
<dbReference type="PANTHER" id="PTHR12815">
    <property type="entry name" value="SORTING AND ASSEMBLY MACHINERY SAMM50 PROTEIN FAMILY MEMBER"/>
    <property type="match status" value="1"/>
</dbReference>
<dbReference type="InterPro" id="IPR039910">
    <property type="entry name" value="D15-like"/>
</dbReference>
<proteinExistence type="predicted"/>
<name>A0AAE0LDC5_9CHLO</name>
<evidence type="ECO:0000259" key="5">
    <source>
        <dbReference type="Pfam" id="PF01103"/>
    </source>
</evidence>
<accession>A0AAE0LDC5</accession>
<dbReference type="PANTHER" id="PTHR12815:SF32">
    <property type="entry name" value="OUTER ENVELOPE PROTEIN 80, CHLOROPLASTIC"/>
    <property type="match status" value="1"/>
</dbReference>
<dbReference type="InterPro" id="IPR000184">
    <property type="entry name" value="Bac_surfAg_D15"/>
</dbReference>
<evidence type="ECO:0000313" key="6">
    <source>
        <dbReference type="EMBL" id="KAK3280609.1"/>
    </source>
</evidence>
<evidence type="ECO:0000256" key="1">
    <source>
        <dbReference type="ARBA" id="ARBA00022805"/>
    </source>
</evidence>
<dbReference type="Gene3D" id="2.40.160.50">
    <property type="entry name" value="membrane protein fhac: a member of the omp85/tpsb transporter family"/>
    <property type="match status" value="1"/>
</dbReference>
<sequence>MHGEQARNSGWRGGASAGGTNSVRGYEEGAVGSGRNYVVVSSELHIPLVSPLEGALFADYGSDLDSGSSVLGDPAGARGKPGNGFGYGAGVRLDSPVGPLRLEYAFNDKGARRFHFGIGKSF</sequence>